<dbReference type="GeneID" id="71985462"/>
<dbReference type="RefSeq" id="XP_047761564.1">
    <property type="nucleotide sequence ID" value="XM_047904732.1"/>
</dbReference>
<reference evidence="2" key="1">
    <citation type="submission" date="2021-12" db="EMBL/GenBank/DDBJ databases">
        <authorList>
            <person name="Zaccaron A."/>
            <person name="Stergiopoulos I."/>
        </authorList>
    </citation>
    <scope>NUCLEOTIDE SEQUENCE</scope>
    <source>
        <strain evidence="2">Race5_Kim</strain>
    </source>
</reference>
<gene>
    <name evidence="2" type="ORF">CLAFUR5_05584</name>
</gene>
<feature type="region of interest" description="Disordered" evidence="1">
    <location>
        <begin position="1"/>
        <end position="53"/>
    </location>
</feature>
<dbReference type="AlphaFoldDB" id="A0A9Q8LIG1"/>
<evidence type="ECO:0000256" key="1">
    <source>
        <dbReference type="SAM" id="MobiDB-lite"/>
    </source>
</evidence>
<feature type="region of interest" description="Disordered" evidence="1">
    <location>
        <begin position="154"/>
        <end position="178"/>
    </location>
</feature>
<dbReference type="Proteomes" id="UP000756132">
    <property type="component" value="Chromosome 5"/>
</dbReference>
<accession>A0A9Q8LIG1</accession>
<reference evidence="2" key="2">
    <citation type="journal article" date="2022" name="Microb. Genom.">
        <title>A chromosome-scale genome assembly of the tomato pathogen Cladosporium fulvum reveals a compartmentalized genome architecture and the presence of a dispensable chromosome.</title>
        <authorList>
            <person name="Zaccaron A.Z."/>
            <person name="Chen L.H."/>
            <person name="Samaras A."/>
            <person name="Stergiopoulos I."/>
        </authorList>
    </citation>
    <scope>NUCLEOTIDE SEQUENCE</scope>
    <source>
        <strain evidence="2">Race5_Kim</strain>
    </source>
</reference>
<evidence type="ECO:0000313" key="3">
    <source>
        <dbReference type="Proteomes" id="UP000756132"/>
    </source>
</evidence>
<proteinExistence type="predicted"/>
<protein>
    <submittedName>
        <fullName evidence="2">Uncharacterized protein</fullName>
    </submittedName>
</protein>
<sequence length="178" mass="19270">MDVSATDDGVESSSDDYHLGAAEATVDGGQPCLDPDDDCEQHFGTPRDTPLEQTIPADAPQIPSDLEAQIDTQQHEKIAAKSGPIVPQPVLPCFSHNSKSDRAELEPAPGDEKAQRHVSHTHTNDTINDRHRLAVQEIRGQKHHAPPSDLAIELSRSKASAHLPPYEAEAGDNIVTER</sequence>
<name>A0A9Q8LIG1_PASFU</name>
<evidence type="ECO:0000313" key="2">
    <source>
        <dbReference type="EMBL" id="UJO17198.1"/>
    </source>
</evidence>
<keyword evidence="3" id="KW-1185">Reference proteome</keyword>
<dbReference type="KEGG" id="ffu:CLAFUR5_05584"/>
<feature type="region of interest" description="Disordered" evidence="1">
    <location>
        <begin position="80"/>
        <end position="129"/>
    </location>
</feature>
<dbReference type="EMBL" id="CP090167">
    <property type="protein sequence ID" value="UJO17198.1"/>
    <property type="molecule type" value="Genomic_DNA"/>
</dbReference>
<organism evidence="2 3">
    <name type="scientific">Passalora fulva</name>
    <name type="common">Tomato leaf mold</name>
    <name type="synonym">Cladosporium fulvum</name>
    <dbReference type="NCBI Taxonomy" id="5499"/>
    <lineage>
        <taxon>Eukaryota</taxon>
        <taxon>Fungi</taxon>
        <taxon>Dikarya</taxon>
        <taxon>Ascomycota</taxon>
        <taxon>Pezizomycotina</taxon>
        <taxon>Dothideomycetes</taxon>
        <taxon>Dothideomycetidae</taxon>
        <taxon>Mycosphaerellales</taxon>
        <taxon>Mycosphaerellaceae</taxon>
        <taxon>Fulvia</taxon>
    </lineage>
</organism>
<feature type="compositionally biased region" description="Basic and acidic residues" evidence="1">
    <location>
        <begin position="98"/>
        <end position="115"/>
    </location>
</feature>